<keyword evidence="1" id="KW-0812">Transmembrane</keyword>
<evidence type="ECO:0000259" key="2">
    <source>
        <dbReference type="Pfam" id="PF07158"/>
    </source>
</evidence>
<feature type="transmembrane region" description="Helical" evidence="1">
    <location>
        <begin position="321"/>
        <end position="343"/>
    </location>
</feature>
<feature type="transmembrane region" description="Helical" evidence="1">
    <location>
        <begin position="355"/>
        <end position="379"/>
    </location>
</feature>
<proteinExistence type="predicted"/>
<reference evidence="3 4" key="1">
    <citation type="submission" date="2018-12" db="EMBL/GenBank/DDBJ databases">
        <title>Complete genome sequence of Iodobacter sp. H11R3.</title>
        <authorList>
            <person name="Bae J.-W."/>
        </authorList>
    </citation>
    <scope>NUCLEOTIDE SEQUENCE [LARGE SCALE GENOMIC DNA]</scope>
    <source>
        <strain evidence="3 4">H11R3</strain>
    </source>
</reference>
<dbReference type="RefSeq" id="WP_125973270.1">
    <property type="nucleotide sequence ID" value="NZ_CP034433.1"/>
</dbReference>
<evidence type="ECO:0000313" key="3">
    <source>
        <dbReference type="EMBL" id="AZN36514.1"/>
    </source>
</evidence>
<feature type="transmembrane region" description="Helical" evidence="1">
    <location>
        <begin position="177"/>
        <end position="197"/>
    </location>
</feature>
<keyword evidence="1" id="KW-1133">Transmembrane helix</keyword>
<organism evidence="3 4">
    <name type="scientific">Iodobacter ciconiae</name>
    <dbReference type="NCBI Taxonomy" id="2496266"/>
    <lineage>
        <taxon>Bacteria</taxon>
        <taxon>Pseudomonadati</taxon>
        <taxon>Pseudomonadota</taxon>
        <taxon>Betaproteobacteria</taxon>
        <taxon>Neisseriales</taxon>
        <taxon>Chitinibacteraceae</taxon>
        <taxon>Iodobacter</taxon>
    </lineage>
</organism>
<feature type="transmembrane region" description="Helical" evidence="1">
    <location>
        <begin position="399"/>
        <end position="424"/>
    </location>
</feature>
<feature type="transmembrane region" description="Helical" evidence="1">
    <location>
        <begin position="133"/>
        <end position="151"/>
    </location>
</feature>
<keyword evidence="4" id="KW-1185">Reference proteome</keyword>
<feature type="transmembrane region" description="Helical" evidence="1">
    <location>
        <begin position="48"/>
        <end position="70"/>
    </location>
</feature>
<keyword evidence="1" id="KW-0472">Membrane</keyword>
<feature type="transmembrane region" description="Helical" evidence="1">
    <location>
        <begin position="221"/>
        <end position="241"/>
    </location>
</feature>
<feature type="transmembrane region" description="Helical" evidence="1">
    <location>
        <begin position="284"/>
        <end position="306"/>
    </location>
</feature>
<sequence length="425" mass="46342">MDINLLILGALILSIAIGFISNINIGLLAIVFSYILSYFNGYSASDILLLWPMKLFFILFSITYFYGFAITNGTLTIISERVVASIKKEWMIPIALFVLVIVFAGVGPGHYAAFAFMSPLIMSIAEKIKMNKILAAIIIYSGACVGSFNPFSLGGRVTEQLVIATGLVESSFKITTVVFYNMSIVHIGLFIVCYFLFKGYNVSHIKEHEEKALNKKQKQTLALIFLIFASVIIPSLLYSFFPESTSLKYFSKIMEPTLLSFIGICIATLLNLSDTNKVVGNIPWNIIFMICGLGMLISLSAQVGIIEQIALWIKNSTSITLLPYLVAGTSAFMSLFSSSMGVVMPTMYPIVPKIAAVGGEGLLFSLIAIFATLTGYSPVSSGGALVLAGVTNEEERRSLFIKLIILPFATFGGACLLIMLNGFIY</sequence>
<gene>
    <name evidence="3" type="ORF">EJO50_08405</name>
</gene>
<dbReference type="Proteomes" id="UP000282438">
    <property type="component" value="Chromosome"/>
</dbReference>
<protein>
    <recommendedName>
        <fullName evidence="2">Dicarboxylate carrier MatC N-terminal domain-containing protein</fullName>
    </recommendedName>
</protein>
<dbReference type="EMBL" id="CP034433">
    <property type="protein sequence ID" value="AZN36514.1"/>
    <property type="molecule type" value="Genomic_DNA"/>
</dbReference>
<evidence type="ECO:0000256" key="1">
    <source>
        <dbReference type="SAM" id="Phobius"/>
    </source>
</evidence>
<feature type="transmembrane region" description="Helical" evidence="1">
    <location>
        <begin position="6"/>
        <end position="36"/>
    </location>
</feature>
<dbReference type="AlphaFoldDB" id="A0A3S8ZST6"/>
<feature type="transmembrane region" description="Helical" evidence="1">
    <location>
        <begin position="90"/>
        <end position="112"/>
    </location>
</feature>
<dbReference type="KEGG" id="iod:EJO50_08405"/>
<feature type="domain" description="Dicarboxylate carrier MatC N-terminal" evidence="2">
    <location>
        <begin position="1"/>
        <end position="147"/>
    </location>
</feature>
<dbReference type="InterPro" id="IPR009827">
    <property type="entry name" value="MatC_N"/>
</dbReference>
<evidence type="ECO:0000313" key="4">
    <source>
        <dbReference type="Proteomes" id="UP000282438"/>
    </source>
</evidence>
<dbReference type="Pfam" id="PF07158">
    <property type="entry name" value="MatC_N"/>
    <property type="match status" value="1"/>
</dbReference>
<name>A0A3S8ZST6_9NEIS</name>
<accession>A0A3S8ZST6</accession>
<feature type="transmembrane region" description="Helical" evidence="1">
    <location>
        <begin position="253"/>
        <end position="272"/>
    </location>
</feature>
<dbReference type="OrthoDB" id="5353763at2"/>